<evidence type="ECO:0000313" key="1">
    <source>
        <dbReference type="EMBL" id="QPH51771.1"/>
    </source>
</evidence>
<organism evidence="1 2">
    <name type="scientific">Pseudomonas fulva</name>
    <dbReference type="NCBI Taxonomy" id="47880"/>
    <lineage>
        <taxon>Bacteria</taxon>
        <taxon>Pseudomonadati</taxon>
        <taxon>Pseudomonadota</taxon>
        <taxon>Gammaproteobacteria</taxon>
        <taxon>Pseudomonadales</taxon>
        <taxon>Pseudomonadaceae</taxon>
        <taxon>Pseudomonas</taxon>
    </lineage>
</organism>
<gene>
    <name evidence="1" type="ORF">IZU98_26270</name>
</gene>
<accession>A0A7S9LCL3</accession>
<dbReference type="EMBL" id="CP064948">
    <property type="protein sequence ID" value="QPH51771.1"/>
    <property type="molecule type" value="Genomic_DNA"/>
</dbReference>
<dbReference type="AlphaFoldDB" id="A0A7S9LCL3"/>
<evidence type="ECO:0000313" key="2">
    <source>
        <dbReference type="Proteomes" id="UP000594430"/>
    </source>
</evidence>
<reference evidence="1 2" key="1">
    <citation type="submission" date="2020-11" db="EMBL/GenBank/DDBJ databases">
        <title>Pseudomonas fulva producing VIM-24.</title>
        <authorList>
            <person name="Liu S."/>
        </authorList>
    </citation>
    <scope>NUCLEOTIDE SEQUENCE [LARGE SCALE GENOMIC DNA]</scope>
    <source>
        <strain evidence="1 2">ZDHY414</strain>
        <plasmid evidence="1 2">pVIM-24-ZDHY414</plasmid>
    </source>
</reference>
<geneLocation type="plasmid" evidence="1 2">
    <name>pVIM-24-ZDHY414</name>
</geneLocation>
<dbReference type="Proteomes" id="UP000594430">
    <property type="component" value="Plasmid pVIM-24-ZDHY414"/>
</dbReference>
<dbReference type="RefSeq" id="WP_139813938.1">
    <property type="nucleotide sequence ID" value="NZ_CP064945.1"/>
</dbReference>
<sequence length="116" mass="12645">MPGADVEVHGVLGVFVGADIMSNGEVHFTIRASATNLDLMKVQCQSHGHVLQRINEKLGCVRSSACLWQSSPAGGFYDQDAQTMLGYSDGDLKALEDAQAFQEMLSLRNMAWARSR</sequence>
<proteinExistence type="predicted"/>
<keyword evidence="1" id="KW-0614">Plasmid</keyword>
<name>A0A7S9LCL3_9PSED</name>
<protein>
    <submittedName>
        <fullName evidence="1">Uncharacterized protein</fullName>
    </submittedName>
</protein>